<dbReference type="SUPFAM" id="SSF69572">
    <property type="entry name" value="Activating enzymes of the ubiquitin-like proteins"/>
    <property type="match status" value="1"/>
</dbReference>
<protein>
    <submittedName>
        <fullName evidence="3">Thiamine/molybdopterin biosynthesis protein MoeB</fullName>
    </submittedName>
</protein>
<dbReference type="FunFam" id="3.40.50.720:FF:000080">
    <property type="entry name" value="Thiazole biosynthesis adenylyltransferase ThiF"/>
    <property type="match status" value="1"/>
</dbReference>
<dbReference type="GO" id="GO:0042292">
    <property type="term" value="F:URM1 activating enzyme activity"/>
    <property type="evidence" value="ECO:0007669"/>
    <property type="project" value="TreeGrafter"/>
</dbReference>
<comment type="caution">
    <text evidence="3">The sequence shown here is derived from an EMBL/GenBank/DDBJ whole genome shotgun (WGS) entry which is preliminary data.</text>
</comment>
<sequence>MERYSRQILFKHIGKEGQKRLSQKHVFILGCGALGSANAENLVRAGIGKLTIADRDYVELSNLHRQQLYTEKDVAEQMPKAIAAMQKLQEINGAVEIDAHVADVSPNMLSSMLETADLVIDATDNFDARLMLNDICHQRRIPWIFGSCAGSTGMTFTVLPGETPCLQCLLDSVPVSGATCDSVGVIVSAVQMVVAHQTAEALKILVEDYDHLRTRFVAFDVWNNMYQQWNVKRAKKDSCPTCGNHPVYPALKAAGETKTEILCGRNTVQIRSKKHLNLDLLAERLQEMGKVIKNEYLLSVEYESYRLVFFQDGRTLIHGTDSLEKARSIYHQVAG</sequence>
<gene>
    <name evidence="3" type="ORF">GCM10010978_14860</name>
</gene>
<evidence type="ECO:0000256" key="1">
    <source>
        <dbReference type="ARBA" id="ARBA00009919"/>
    </source>
</evidence>
<dbReference type="Gene3D" id="3.40.50.720">
    <property type="entry name" value="NAD(P)-binding Rossmann-like Domain"/>
    <property type="match status" value="1"/>
</dbReference>
<dbReference type="InterPro" id="IPR000594">
    <property type="entry name" value="ThiF_NAD_FAD-bd"/>
</dbReference>
<dbReference type="InterPro" id="IPR035985">
    <property type="entry name" value="Ubiquitin-activating_enz"/>
</dbReference>
<dbReference type="RefSeq" id="WP_188391755.1">
    <property type="nucleotide sequence ID" value="NZ_BMEV01000022.1"/>
</dbReference>
<evidence type="ECO:0000259" key="2">
    <source>
        <dbReference type="Pfam" id="PF00899"/>
    </source>
</evidence>
<dbReference type="Pfam" id="PF00899">
    <property type="entry name" value="ThiF"/>
    <property type="match status" value="1"/>
</dbReference>
<organism evidence="3 4">
    <name type="scientific">Compostibacillus humi</name>
    <dbReference type="NCBI Taxonomy" id="1245525"/>
    <lineage>
        <taxon>Bacteria</taxon>
        <taxon>Bacillati</taxon>
        <taxon>Bacillota</taxon>
        <taxon>Bacilli</taxon>
        <taxon>Bacillales</taxon>
        <taxon>Bacillaceae</taxon>
        <taxon>Compostibacillus</taxon>
    </lineage>
</organism>
<comment type="similarity">
    <text evidence="1">Belongs to the HesA/MoeB/ThiF family.</text>
</comment>
<evidence type="ECO:0000313" key="3">
    <source>
        <dbReference type="EMBL" id="GGH75218.1"/>
    </source>
</evidence>
<dbReference type="AlphaFoldDB" id="A0A8J2ZSP0"/>
<dbReference type="GO" id="GO:0032447">
    <property type="term" value="P:protein urmylation"/>
    <property type="evidence" value="ECO:0007669"/>
    <property type="project" value="TreeGrafter"/>
</dbReference>
<evidence type="ECO:0000313" key="4">
    <source>
        <dbReference type="Proteomes" id="UP000602050"/>
    </source>
</evidence>
<keyword evidence="4" id="KW-1185">Reference proteome</keyword>
<dbReference type="EMBL" id="BMEV01000022">
    <property type="protein sequence ID" value="GGH75218.1"/>
    <property type="molecule type" value="Genomic_DNA"/>
</dbReference>
<reference evidence="3" key="2">
    <citation type="submission" date="2020-09" db="EMBL/GenBank/DDBJ databases">
        <authorList>
            <person name="Sun Q."/>
            <person name="Zhou Y."/>
        </authorList>
    </citation>
    <scope>NUCLEOTIDE SEQUENCE</scope>
    <source>
        <strain evidence="3">CGMCC 1.12360</strain>
    </source>
</reference>
<reference evidence="3" key="1">
    <citation type="journal article" date="2014" name="Int. J. Syst. Evol. Microbiol.">
        <title>Complete genome sequence of Corynebacterium casei LMG S-19264T (=DSM 44701T), isolated from a smear-ripened cheese.</title>
        <authorList>
            <consortium name="US DOE Joint Genome Institute (JGI-PGF)"/>
            <person name="Walter F."/>
            <person name="Albersmeier A."/>
            <person name="Kalinowski J."/>
            <person name="Ruckert C."/>
        </authorList>
    </citation>
    <scope>NUCLEOTIDE SEQUENCE</scope>
    <source>
        <strain evidence="3">CGMCC 1.12360</strain>
    </source>
</reference>
<feature type="domain" description="THIF-type NAD/FAD binding fold" evidence="2">
    <location>
        <begin position="4"/>
        <end position="240"/>
    </location>
</feature>
<name>A0A8J2ZSP0_9BACI</name>
<dbReference type="GO" id="GO:0016779">
    <property type="term" value="F:nucleotidyltransferase activity"/>
    <property type="evidence" value="ECO:0007669"/>
    <property type="project" value="TreeGrafter"/>
</dbReference>
<dbReference type="CDD" id="cd00757">
    <property type="entry name" value="ThiF_MoeB_HesA_family"/>
    <property type="match status" value="1"/>
</dbReference>
<dbReference type="GO" id="GO:0002143">
    <property type="term" value="P:tRNA wobble position uridine thiolation"/>
    <property type="evidence" value="ECO:0007669"/>
    <property type="project" value="TreeGrafter"/>
</dbReference>
<dbReference type="InterPro" id="IPR045886">
    <property type="entry name" value="ThiF/MoeB/HesA"/>
</dbReference>
<dbReference type="PANTHER" id="PTHR10953">
    <property type="entry name" value="UBIQUITIN-ACTIVATING ENZYME E1"/>
    <property type="match status" value="1"/>
</dbReference>
<proteinExistence type="inferred from homology"/>
<dbReference type="PANTHER" id="PTHR10953:SF102">
    <property type="entry name" value="ADENYLYLTRANSFERASE AND SULFURTRANSFERASE MOCS3"/>
    <property type="match status" value="1"/>
</dbReference>
<dbReference type="GO" id="GO:0004792">
    <property type="term" value="F:thiosulfate-cyanide sulfurtransferase activity"/>
    <property type="evidence" value="ECO:0007669"/>
    <property type="project" value="TreeGrafter"/>
</dbReference>
<accession>A0A8J2ZSP0</accession>
<dbReference type="GO" id="GO:0005737">
    <property type="term" value="C:cytoplasm"/>
    <property type="evidence" value="ECO:0007669"/>
    <property type="project" value="TreeGrafter"/>
</dbReference>
<dbReference type="Proteomes" id="UP000602050">
    <property type="component" value="Unassembled WGS sequence"/>
</dbReference>